<gene>
    <name evidence="1" type="ORF">BRYFOR_07270</name>
</gene>
<comment type="caution">
    <text evidence="1">The sequence shown here is derived from an EMBL/GenBank/DDBJ whole genome shotgun (WGS) entry which is preliminary data.</text>
</comment>
<organism evidence="1 2">
    <name type="scientific">Marvinbryantia formatexigens DSM 14469</name>
    <dbReference type="NCBI Taxonomy" id="478749"/>
    <lineage>
        <taxon>Bacteria</taxon>
        <taxon>Bacillati</taxon>
        <taxon>Bacillota</taxon>
        <taxon>Clostridia</taxon>
        <taxon>Lachnospirales</taxon>
        <taxon>Lachnospiraceae</taxon>
        <taxon>Marvinbryantia</taxon>
    </lineage>
</organism>
<proteinExistence type="predicted"/>
<accession>C6LF68</accession>
<evidence type="ECO:0000313" key="2">
    <source>
        <dbReference type="Proteomes" id="UP000005561"/>
    </source>
</evidence>
<dbReference type="Proteomes" id="UP000005561">
    <property type="component" value="Unassembled WGS sequence"/>
</dbReference>
<dbReference type="EMBL" id="ACCL02000009">
    <property type="protein sequence ID" value="EET60807.1"/>
    <property type="molecule type" value="Genomic_DNA"/>
</dbReference>
<sequence length="40" mass="4550">MIFAEQEKEYVAHTGHSTLKKLPDKIPGSPDFTHYTLFAT</sequence>
<keyword evidence="2" id="KW-1185">Reference proteome</keyword>
<name>C6LF68_9FIRM</name>
<evidence type="ECO:0000313" key="1">
    <source>
        <dbReference type="EMBL" id="EET60807.1"/>
    </source>
</evidence>
<dbReference type="AlphaFoldDB" id="C6LF68"/>
<reference evidence="1" key="1">
    <citation type="submission" date="2009-07" db="EMBL/GenBank/DDBJ databases">
        <authorList>
            <person name="Weinstock G."/>
            <person name="Sodergren E."/>
            <person name="Clifton S."/>
            <person name="Fulton L."/>
            <person name="Fulton B."/>
            <person name="Courtney L."/>
            <person name="Fronick C."/>
            <person name="Harrison M."/>
            <person name="Strong C."/>
            <person name="Farmer C."/>
            <person name="Delahaunty K."/>
            <person name="Markovic C."/>
            <person name="Hall O."/>
            <person name="Minx P."/>
            <person name="Tomlinson C."/>
            <person name="Mitreva M."/>
            <person name="Nelson J."/>
            <person name="Hou S."/>
            <person name="Wollam A."/>
            <person name="Pepin K.H."/>
            <person name="Johnson M."/>
            <person name="Bhonagiri V."/>
            <person name="Nash W.E."/>
            <person name="Warren W."/>
            <person name="Chinwalla A."/>
            <person name="Mardis E.R."/>
            <person name="Wilson R.K."/>
        </authorList>
    </citation>
    <scope>NUCLEOTIDE SEQUENCE [LARGE SCALE GENOMIC DNA]</scope>
    <source>
        <strain evidence="1">DSM 14469</strain>
    </source>
</reference>
<protein>
    <submittedName>
        <fullName evidence="1">Uncharacterized protein</fullName>
    </submittedName>
</protein>